<gene>
    <name evidence="2" type="ORF">DMI76_04510</name>
</gene>
<dbReference type="Proteomes" id="UP000642553">
    <property type="component" value="Chromosome"/>
</dbReference>
<evidence type="ECO:0000313" key="3">
    <source>
        <dbReference type="Proteomes" id="UP000642553"/>
    </source>
</evidence>
<dbReference type="EMBL" id="CP029701">
    <property type="protein sequence ID" value="QHV62678.1"/>
    <property type="molecule type" value="Genomic_DNA"/>
</dbReference>
<sequence>MDCSRISCSPVPVHAMMELLRELGPFHYMMNQGNVGDALIAASTVALFEREELNFSSCGPELPAGKEEITLVYGGGGGFVPYFGMLPHYVRLFSDPRLRKCVILPQSFRDCDELVDVLDERFTVFCRERASYDYCLSRNGKARFLLADDMAVAAEPEMLKKRPVRLPFLEMEERAWGKRMKRDVKTSLVALPGAGKLAVCLRDDPESTGHAQALKELPLNTDLSVYSVRVIDEVEHAFAYTRWLLKALDQPDAILTDRLHLGISGALLGKEVFLMDNVYGKISGIYELSLRERFPRVHLLNELSEFPWLEKVLTVPDLDRCRERKAKHARQIGKAAALSKYLYYRKEENGVLRVKVCGLRICKKRVG</sequence>
<dbReference type="InterPro" id="IPR007345">
    <property type="entry name" value="Polysacch_pyruvyl_Trfase"/>
</dbReference>
<feature type="domain" description="Polysaccharide pyruvyl transferase" evidence="1">
    <location>
        <begin position="34"/>
        <end position="277"/>
    </location>
</feature>
<protein>
    <recommendedName>
        <fullName evidence="1">Polysaccharide pyruvyl transferase domain-containing protein</fullName>
    </recommendedName>
</protein>
<dbReference type="Pfam" id="PF04230">
    <property type="entry name" value="PS_pyruv_trans"/>
    <property type="match status" value="1"/>
</dbReference>
<accession>A0AAE6T9J1</accession>
<reference evidence="2" key="1">
    <citation type="submission" date="2018-05" db="EMBL/GenBank/DDBJ databases">
        <title>Complete genome sequnece of Akkermansia muciniphila EB-AMDK-40.</title>
        <authorList>
            <person name="Nam Y.-D."/>
            <person name="Chung W.-H."/>
            <person name="Park Y.S."/>
            <person name="Kang J."/>
        </authorList>
    </citation>
    <scope>NUCLEOTIDE SEQUENCE</scope>
    <source>
        <strain evidence="2">EB-AMDK-40</strain>
    </source>
</reference>
<name>A0AAE6T9J1_9BACT</name>
<proteinExistence type="predicted"/>
<organism evidence="2 3">
    <name type="scientific">Akkermansia massiliensis</name>
    <dbReference type="NCBI Taxonomy" id="2927224"/>
    <lineage>
        <taxon>Bacteria</taxon>
        <taxon>Pseudomonadati</taxon>
        <taxon>Verrucomicrobiota</taxon>
        <taxon>Verrucomicrobiia</taxon>
        <taxon>Verrucomicrobiales</taxon>
        <taxon>Akkermansiaceae</taxon>
        <taxon>Akkermansia</taxon>
    </lineage>
</organism>
<evidence type="ECO:0000259" key="1">
    <source>
        <dbReference type="Pfam" id="PF04230"/>
    </source>
</evidence>
<evidence type="ECO:0000313" key="2">
    <source>
        <dbReference type="EMBL" id="QHV62678.1"/>
    </source>
</evidence>
<dbReference type="AlphaFoldDB" id="A0AAE6T9J1"/>